<protein>
    <submittedName>
        <fullName evidence="4">Acyltransferase family protein</fullName>
    </submittedName>
</protein>
<feature type="region of interest" description="Disordered" evidence="1">
    <location>
        <begin position="1"/>
        <end position="25"/>
    </location>
</feature>
<keyword evidence="2" id="KW-0812">Transmembrane</keyword>
<dbReference type="InterPro" id="IPR050879">
    <property type="entry name" value="Acyltransferase_3"/>
</dbReference>
<feature type="transmembrane region" description="Helical" evidence="2">
    <location>
        <begin position="345"/>
        <end position="369"/>
    </location>
</feature>
<feature type="transmembrane region" description="Helical" evidence="2">
    <location>
        <begin position="224"/>
        <end position="242"/>
    </location>
</feature>
<sequence length="380" mass="40898">MTGHTDAAQTAQSHSAPGTTAQDTTAQGKPHFEVLDGLRGSAALLVVLFHIQGITVGFQGPKLWLHHAYLAVDFFFGLSGFVIGYAYDDRWGRMGLGAFVRTRLVRLHPLVVLGALMGFASYVLDPFSAEQAAVPLSSVLFALALSLLALPAGPLPNRWTDTHTLNGPTWTLLQEYIGNIAYALVLRRLPNWGLGVVAAVGAVALIVAGQKLGSLDSGWGFDNFAMGLVRMTFPFVMGLLLYRLRDRLPRWQVGFGPLSLVLVVAFALPTWEPSGGIAWNGLYEVACVLILFPLIVLAGAHSAAGWGGGALCRQAGRLSYPLYITHYPACYVWMNYVIARHPAPAQAALVGAGLLALSLVVAWSAARFWDEPVRRALRIG</sequence>
<name>A0ABW9XHT7_9SPHN</name>
<feature type="transmembrane region" description="Helical" evidence="2">
    <location>
        <begin position="320"/>
        <end position="339"/>
    </location>
</feature>
<evidence type="ECO:0000256" key="2">
    <source>
        <dbReference type="SAM" id="Phobius"/>
    </source>
</evidence>
<keyword evidence="2" id="KW-0472">Membrane</keyword>
<dbReference type="GO" id="GO:0016746">
    <property type="term" value="F:acyltransferase activity"/>
    <property type="evidence" value="ECO:0007669"/>
    <property type="project" value="UniProtKB-KW"/>
</dbReference>
<evidence type="ECO:0000259" key="3">
    <source>
        <dbReference type="Pfam" id="PF01757"/>
    </source>
</evidence>
<dbReference type="Proteomes" id="UP000753724">
    <property type="component" value="Unassembled WGS sequence"/>
</dbReference>
<dbReference type="PANTHER" id="PTHR23028">
    <property type="entry name" value="ACETYLTRANSFERASE"/>
    <property type="match status" value="1"/>
</dbReference>
<feature type="transmembrane region" description="Helical" evidence="2">
    <location>
        <begin position="68"/>
        <end position="87"/>
    </location>
</feature>
<comment type="caution">
    <text evidence="4">The sequence shown here is derived from an EMBL/GenBank/DDBJ whole genome shotgun (WGS) entry which is preliminary data.</text>
</comment>
<feature type="transmembrane region" description="Helical" evidence="2">
    <location>
        <begin position="277"/>
        <end position="300"/>
    </location>
</feature>
<dbReference type="InterPro" id="IPR002656">
    <property type="entry name" value="Acyl_transf_3_dom"/>
</dbReference>
<feature type="transmembrane region" description="Helical" evidence="2">
    <location>
        <begin position="38"/>
        <end position="56"/>
    </location>
</feature>
<feature type="domain" description="Acyltransferase 3" evidence="3">
    <location>
        <begin position="35"/>
        <end position="363"/>
    </location>
</feature>
<keyword evidence="2" id="KW-1133">Transmembrane helix</keyword>
<keyword evidence="5" id="KW-1185">Reference proteome</keyword>
<dbReference type="EMBL" id="JAAAPO010000009">
    <property type="protein sequence ID" value="NBC38136.1"/>
    <property type="molecule type" value="Genomic_DNA"/>
</dbReference>
<dbReference type="Pfam" id="PF01757">
    <property type="entry name" value="Acyl_transf_3"/>
    <property type="match status" value="1"/>
</dbReference>
<dbReference type="PANTHER" id="PTHR23028:SF134">
    <property type="entry name" value="PUTATIVE (AFU_ORTHOLOGUE AFUA_4G08520)-RELATED"/>
    <property type="match status" value="1"/>
</dbReference>
<keyword evidence="4" id="KW-0808">Transferase</keyword>
<feature type="transmembrane region" description="Helical" evidence="2">
    <location>
        <begin position="254"/>
        <end position="271"/>
    </location>
</feature>
<reference evidence="5" key="1">
    <citation type="submission" date="2020-01" db="EMBL/GenBank/DDBJ databases">
        <title>Sphingomonas sp. strain CSW-10.</title>
        <authorList>
            <person name="Chen W.-M."/>
        </authorList>
    </citation>
    <scope>NUCLEOTIDE SEQUENCE [LARGE SCALE GENOMIC DNA]</scope>
    <source>
        <strain evidence="5">FSY-8</strain>
    </source>
</reference>
<proteinExistence type="predicted"/>
<organism evidence="4 5">
    <name type="scientific">Novosphingobium ovatum</name>
    <dbReference type="NCBI Taxonomy" id="1908523"/>
    <lineage>
        <taxon>Bacteria</taxon>
        <taxon>Pseudomonadati</taxon>
        <taxon>Pseudomonadota</taxon>
        <taxon>Alphaproteobacteria</taxon>
        <taxon>Sphingomonadales</taxon>
        <taxon>Sphingomonadaceae</taxon>
        <taxon>Novosphingobium</taxon>
    </lineage>
</organism>
<evidence type="ECO:0000313" key="5">
    <source>
        <dbReference type="Proteomes" id="UP000753724"/>
    </source>
</evidence>
<dbReference type="RefSeq" id="WP_161720863.1">
    <property type="nucleotide sequence ID" value="NZ_JAAAPO010000009.1"/>
</dbReference>
<feature type="transmembrane region" description="Helical" evidence="2">
    <location>
        <begin position="136"/>
        <end position="155"/>
    </location>
</feature>
<feature type="transmembrane region" description="Helical" evidence="2">
    <location>
        <begin position="192"/>
        <end position="212"/>
    </location>
</feature>
<feature type="compositionally biased region" description="Polar residues" evidence="1">
    <location>
        <begin position="7"/>
        <end position="25"/>
    </location>
</feature>
<gene>
    <name evidence="4" type="ORF">GTZ99_16420</name>
</gene>
<feature type="transmembrane region" description="Helical" evidence="2">
    <location>
        <begin position="107"/>
        <end position="124"/>
    </location>
</feature>
<keyword evidence="4" id="KW-0012">Acyltransferase</keyword>
<evidence type="ECO:0000256" key="1">
    <source>
        <dbReference type="SAM" id="MobiDB-lite"/>
    </source>
</evidence>
<evidence type="ECO:0000313" key="4">
    <source>
        <dbReference type="EMBL" id="NBC38136.1"/>
    </source>
</evidence>
<accession>A0ABW9XHT7</accession>